<evidence type="ECO:0000256" key="2">
    <source>
        <dbReference type="ARBA" id="ARBA00022598"/>
    </source>
</evidence>
<sequence length="105" mass="11927">MIISGGENVYSVEVEQVLNSHPKILEAATIGFPDERWGEAVGAVLVLKEGKTIEEEELIAFCRERLAGYKIPRKFVYIDELPRNTSGKILKYQLRETYQNEVLQG</sequence>
<dbReference type="Gene3D" id="3.30.300.30">
    <property type="match status" value="1"/>
</dbReference>
<dbReference type="GO" id="GO:0006631">
    <property type="term" value="P:fatty acid metabolic process"/>
    <property type="evidence" value="ECO:0007669"/>
    <property type="project" value="TreeGrafter"/>
</dbReference>
<evidence type="ECO:0000259" key="3">
    <source>
        <dbReference type="Pfam" id="PF13193"/>
    </source>
</evidence>
<dbReference type="FunFam" id="3.30.300.30:FF:000008">
    <property type="entry name" value="2,3-dihydroxybenzoate-AMP ligase"/>
    <property type="match status" value="1"/>
</dbReference>
<organism evidence="4 5">
    <name type="scientific">Sporosarcina ureilytica</name>
    <dbReference type="NCBI Taxonomy" id="298596"/>
    <lineage>
        <taxon>Bacteria</taxon>
        <taxon>Bacillati</taxon>
        <taxon>Bacillota</taxon>
        <taxon>Bacilli</taxon>
        <taxon>Bacillales</taxon>
        <taxon>Caryophanaceae</taxon>
        <taxon>Sporosarcina</taxon>
    </lineage>
</organism>
<keyword evidence="5" id="KW-1185">Reference proteome</keyword>
<protein>
    <recommendedName>
        <fullName evidence="3">AMP-binding enzyme C-terminal domain-containing protein</fullName>
    </recommendedName>
</protein>
<evidence type="ECO:0000256" key="1">
    <source>
        <dbReference type="ARBA" id="ARBA00006432"/>
    </source>
</evidence>
<dbReference type="Pfam" id="PF13193">
    <property type="entry name" value="AMP-binding_C"/>
    <property type="match status" value="1"/>
</dbReference>
<dbReference type="InterPro" id="IPR045851">
    <property type="entry name" value="AMP-bd_C_sf"/>
</dbReference>
<dbReference type="SUPFAM" id="SSF56801">
    <property type="entry name" value="Acetyl-CoA synthetase-like"/>
    <property type="match status" value="1"/>
</dbReference>
<dbReference type="PANTHER" id="PTHR43201:SF5">
    <property type="entry name" value="MEDIUM-CHAIN ACYL-COA LIGASE ACSF2, MITOCHONDRIAL"/>
    <property type="match status" value="1"/>
</dbReference>
<dbReference type="InterPro" id="IPR025110">
    <property type="entry name" value="AMP-bd_C"/>
</dbReference>
<name>A0A1D8JEP2_9BACL</name>
<feature type="domain" description="AMP-binding enzyme C-terminal" evidence="3">
    <location>
        <begin position="13"/>
        <end position="88"/>
    </location>
</feature>
<accession>A0A1D8JEP2</accession>
<evidence type="ECO:0000313" key="5">
    <source>
        <dbReference type="Proteomes" id="UP000185746"/>
    </source>
</evidence>
<dbReference type="EMBL" id="CP017560">
    <property type="protein sequence ID" value="AOV07153.1"/>
    <property type="molecule type" value="Genomic_DNA"/>
</dbReference>
<dbReference type="Proteomes" id="UP000185746">
    <property type="component" value="Chromosome"/>
</dbReference>
<proteinExistence type="inferred from homology"/>
<dbReference type="AlphaFoldDB" id="A0A1D8JEP2"/>
<dbReference type="KEGG" id="surl:BI350_06105"/>
<dbReference type="GO" id="GO:0031956">
    <property type="term" value="F:medium-chain fatty acid-CoA ligase activity"/>
    <property type="evidence" value="ECO:0007669"/>
    <property type="project" value="TreeGrafter"/>
</dbReference>
<reference evidence="4 5" key="1">
    <citation type="submission" date="2016-09" db="EMBL/GenBank/DDBJ databases">
        <title>Complete genome sequence of the Lysinibacillus sphaericus LMG 22257, a specie of Bacillus with ureolytic activity that can effectively biodeposit calcium carbonate.</title>
        <authorList>
            <person name="Yan W."/>
        </authorList>
    </citation>
    <scope>NUCLEOTIDE SEQUENCE [LARGE SCALE GENOMIC DNA]</scope>
    <source>
        <strain evidence="4 5">LMG 22257</strain>
    </source>
</reference>
<dbReference type="RefSeq" id="WP_075527283.1">
    <property type="nucleotide sequence ID" value="NZ_CP017560.1"/>
</dbReference>
<comment type="similarity">
    <text evidence="1">Belongs to the ATP-dependent AMP-binding enzyme family.</text>
</comment>
<evidence type="ECO:0000313" key="4">
    <source>
        <dbReference type="EMBL" id="AOV07153.1"/>
    </source>
</evidence>
<gene>
    <name evidence="4" type="ORF">BI350_06105</name>
</gene>
<dbReference type="PANTHER" id="PTHR43201">
    <property type="entry name" value="ACYL-COA SYNTHETASE"/>
    <property type="match status" value="1"/>
</dbReference>
<keyword evidence="2" id="KW-0436">Ligase</keyword>